<keyword evidence="4 5" id="KW-0802">TPR repeat</keyword>
<dbReference type="InterPro" id="IPR038906">
    <property type="entry name" value="TTC36"/>
</dbReference>
<keyword evidence="7" id="KW-1185">Reference proteome</keyword>
<dbReference type="Gene3D" id="1.25.40.10">
    <property type="entry name" value="Tetratricopeptide repeat domain"/>
    <property type="match status" value="1"/>
</dbReference>
<evidence type="ECO:0000256" key="3">
    <source>
        <dbReference type="ARBA" id="ARBA00022737"/>
    </source>
</evidence>
<evidence type="ECO:0000313" key="7">
    <source>
        <dbReference type="Proteomes" id="UP000287033"/>
    </source>
</evidence>
<sequence length="189" mass="20606">MSTLSDQAVLQTIFNPNNPFGNNFGLEAEVDLTDDDSKFDPVLVQQAKQLELHGVSLAESGSVDAAVEVFTRAIAILPERASGYNNRAQSLRLMGDTTGAKSDLNKAVDLSEGRGRTASLALVQRGLLYRLYGQDEEALQDFRKAADLGNRFAKYQVTIMNPYAALCNRMLAKMVANLRNPEPPTTPSV</sequence>
<gene>
    <name evidence="6" type="ORF">chiPu_0004636</name>
</gene>
<evidence type="ECO:0000256" key="5">
    <source>
        <dbReference type="PROSITE-ProRule" id="PRU00339"/>
    </source>
</evidence>
<dbReference type="STRING" id="137246.A0A401S769"/>
<dbReference type="Proteomes" id="UP000287033">
    <property type="component" value="Unassembled WGS sequence"/>
</dbReference>
<keyword evidence="3" id="KW-0677">Repeat</keyword>
<feature type="repeat" description="TPR" evidence="5">
    <location>
        <begin position="47"/>
        <end position="80"/>
    </location>
</feature>
<organism evidence="6 7">
    <name type="scientific">Chiloscyllium punctatum</name>
    <name type="common">Brownbanded bambooshark</name>
    <name type="synonym">Hemiscyllium punctatum</name>
    <dbReference type="NCBI Taxonomy" id="137246"/>
    <lineage>
        <taxon>Eukaryota</taxon>
        <taxon>Metazoa</taxon>
        <taxon>Chordata</taxon>
        <taxon>Craniata</taxon>
        <taxon>Vertebrata</taxon>
        <taxon>Chondrichthyes</taxon>
        <taxon>Elasmobranchii</taxon>
        <taxon>Galeomorphii</taxon>
        <taxon>Galeoidea</taxon>
        <taxon>Orectolobiformes</taxon>
        <taxon>Hemiscylliidae</taxon>
        <taxon>Chiloscyllium</taxon>
    </lineage>
</organism>
<dbReference type="OrthoDB" id="539634at2759"/>
<evidence type="ECO:0000256" key="4">
    <source>
        <dbReference type="ARBA" id="ARBA00022803"/>
    </source>
</evidence>
<comment type="caution">
    <text evidence="6">The sequence shown here is derived from an EMBL/GenBank/DDBJ whole genome shotgun (WGS) entry which is preliminary data.</text>
</comment>
<dbReference type="EMBL" id="BEZZ01000115">
    <property type="protein sequence ID" value="GCC26221.1"/>
    <property type="molecule type" value="Genomic_DNA"/>
</dbReference>
<dbReference type="AlphaFoldDB" id="A0A401S769"/>
<dbReference type="FunFam" id="1.25.40.10:FF:000213">
    <property type="entry name" value="Tetratricopeptide repeat domain 36"/>
    <property type="match status" value="1"/>
</dbReference>
<dbReference type="SUPFAM" id="SSF48452">
    <property type="entry name" value="TPR-like"/>
    <property type="match status" value="1"/>
</dbReference>
<reference evidence="6 7" key="1">
    <citation type="journal article" date="2018" name="Nat. Ecol. Evol.">
        <title>Shark genomes provide insights into elasmobranch evolution and the origin of vertebrates.</title>
        <authorList>
            <person name="Hara Y"/>
            <person name="Yamaguchi K"/>
            <person name="Onimaru K"/>
            <person name="Kadota M"/>
            <person name="Koyanagi M"/>
            <person name="Keeley SD"/>
            <person name="Tatsumi K"/>
            <person name="Tanaka K"/>
            <person name="Motone F"/>
            <person name="Kageyama Y"/>
            <person name="Nozu R"/>
            <person name="Adachi N"/>
            <person name="Nishimura O"/>
            <person name="Nakagawa R"/>
            <person name="Tanegashima C"/>
            <person name="Kiyatake I"/>
            <person name="Matsumoto R"/>
            <person name="Murakumo K"/>
            <person name="Nishida K"/>
            <person name="Terakita A"/>
            <person name="Kuratani S"/>
            <person name="Sato K"/>
            <person name="Hyodo S Kuraku.S."/>
        </authorList>
    </citation>
    <scope>NUCLEOTIDE SEQUENCE [LARGE SCALE GENOMIC DNA]</scope>
</reference>
<dbReference type="PANTHER" id="PTHR21405:SF0">
    <property type="entry name" value="TETRATRICOPEPTIDE REPEAT PROTEIN 36"/>
    <property type="match status" value="1"/>
</dbReference>
<name>A0A401S769_CHIPU</name>
<dbReference type="SMART" id="SM00028">
    <property type="entry name" value="TPR"/>
    <property type="match status" value="3"/>
</dbReference>
<evidence type="ECO:0000313" key="6">
    <source>
        <dbReference type="EMBL" id="GCC26221.1"/>
    </source>
</evidence>
<evidence type="ECO:0000256" key="2">
    <source>
        <dbReference type="ARBA" id="ARBA00019994"/>
    </source>
</evidence>
<dbReference type="InterPro" id="IPR019734">
    <property type="entry name" value="TPR_rpt"/>
</dbReference>
<dbReference type="OMA" id="CNQMLCE"/>
<dbReference type="PANTHER" id="PTHR21405">
    <property type="entry name" value="CDNA SEQUENCE BC021608"/>
    <property type="match status" value="1"/>
</dbReference>
<dbReference type="GO" id="GO:0006570">
    <property type="term" value="P:tyrosine metabolic process"/>
    <property type="evidence" value="ECO:0007669"/>
    <property type="project" value="TreeGrafter"/>
</dbReference>
<dbReference type="InterPro" id="IPR011990">
    <property type="entry name" value="TPR-like_helical_dom_sf"/>
</dbReference>
<proteinExistence type="inferred from homology"/>
<accession>A0A401S769</accession>
<feature type="repeat" description="TPR" evidence="5">
    <location>
        <begin position="119"/>
        <end position="152"/>
    </location>
</feature>
<protein>
    <recommendedName>
        <fullName evidence="2">Tetratricopeptide repeat protein 36</fullName>
    </recommendedName>
</protein>
<dbReference type="Pfam" id="PF13181">
    <property type="entry name" value="TPR_8"/>
    <property type="match status" value="1"/>
</dbReference>
<comment type="similarity">
    <text evidence="1">Belongs to the TTC36 family.</text>
</comment>
<dbReference type="PROSITE" id="PS50005">
    <property type="entry name" value="TPR"/>
    <property type="match status" value="2"/>
</dbReference>
<evidence type="ECO:0000256" key="1">
    <source>
        <dbReference type="ARBA" id="ARBA00006995"/>
    </source>
</evidence>